<dbReference type="EMBL" id="LSBH01000005">
    <property type="protein sequence ID" value="OAQ78406.1"/>
    <property type="molecule type" value="Genomic_DNA"/>
</dbReference>
<protein>
    <submittedName>
        <fullName evidence="1">Uncharacterized protein</fullName>
    </submittedName>
</protein>
<name>A0A179GKJ3_PURLI</name>
<dbReference type="Proteomes" id="UP000078240">
    <property type="component" value="Unassembled WGS sequence"/>
</dbReference>
<gene>
    <name evidence="1" type="ORF">VFPBJ_06527</name>
</gene>
<sequence length="159" mass="17202">MGWGLGWLTPSPRAYFVALVADMSTARGSRHAVFIIAVWTVVCGLGCGRTCDDVLSLRESLNLYDAAAATLSRYPARPLPIGLCLARFITGPVMTSVLANEVSVPFFTIRHGEAVDSPHQLRAMDSAVLNSGEGMTRAFTFVRAEDMMHQAVKHGLPHT</sequence>
<reference evidence="1 2" key="1">
    <citation type="submission" date="2016-01" db="EMBL/GenBank/DDBJ databases">
        <title>Biosynthesis of antibiotic leucinostatins and their inhibition on Phytophthora in bio-control Purpureocillium lilacinum.</title>
        <authorList>
            <person name="Wang G."/>
            <person name="Liu Z."/>
            <person name="Lin R."/>
            <person name="Li E."/>
            <person name="Mao Z."/>
            <person name="Ling J."/>
            <person name="Yin W."/>
            <person name="Xie B."/>
        </authorList>
    </citation>
    <scope>NUCLEOTIDE SEQUENCE [LARGE SCALE GENOMIC DNA]</scope>
    <source>
        <strain evidence="1">PLBJ-1</strain>
    </source>
</reference>
<dbReference type="AlphaFoldDB" id="A0A179GKJ3"/>
<evidence type="ECO:0000313" key="1">
    <source>
        <dbReference type="EMBL" id="OAQ78406.1"/>
    </source>
</evidence>
<evidence type="ECO:0000313" key="2">
    <source>
        <dbReference type="Proteomes" id="UP000078240"/>
    </source>
</evidence>
<organism evidence="1 2">
    <name type="scientific">Purpureocillium lilacinum</name>
    <name type="common">Paecilomyces lilacinus</name>
    <dbReference type="NCBI Taxonomy" id="33203"/>
    <lineage>
        <taxon>Eukaryota</taxon>
        <taxon>Fungi</taxon>
        <taxon>Dikarya</taxon>
        <taxon>Ascomycota</taxon>
        <taxon>Pezizomycotina</taxon>
        <taxon>Sordariomycetes</taxon>
        <taxon>Hypocreomycetidae</taxon>
        <taxon>Hypocreales</taxon>
        <taxon>Ophiocordycipitaceae</taxon>
        <taxon>Purpureocillium</taxon>
    </lineage>
</organism>
<comment type="caution">
    <text evidence="1">The sequence shown here is derived from an EMBL/GenBank/DDBJ whole genome shotgun (WGS) entry which is preliminary data.</text>
</comment>
<accession>A0A179GKJ3</accession>
<proteinExistence type="predicted"/>